<proteinExistence type="predicted"/>
<feature type="signal peptide" evidence="1">
    <location>
        <begin position="1"/>
        <end position="22"/>
    </location>
</feature>
<evidence type="ECO:0000313" key="3">
    <source>
        <dbReference type="Proteomes" id="UP001596379"/>
    </source>
</evidence>
<keyword evidence="3" id="KW-1185">Reference proteome</keyword>
<dbReference type="InterPro" id="IPR029058">
    <property type="entry name" value="AB_hydrolase_fold"/>
</dbReference>
<evidence type="ECO:0000256" key="1">
    <source>
        <dbReference type="SAM" id="SignalP"/>
    </source>
</evidence>
<reference evidence="3" key="1">
    <citation type="journal article" date="2019" name="Int. J. Syst. Evol. Microbiol.">
        <title>The Global Catalogue of Microorganisms (GCM) 10K type strain sequencing project: providing services to taxonomists for standard genome sequencing and annotation.</title>
        <authorList>
            <consortium name="The Broad Institute Genomics Platform"/>
            <consortium name="The Broad Institute Genome Sequencing Center for Infectious Disease"/>
            <person name="Wu L."/>
            <person name="Ma J."/>
        </authorList>
    </citation>
    <scope>NUCLEOTIDE SEQUENCE [LARGE SCALE GENOMIC DNA]</scope>
    <source>
        <strain evidence="3">CCUG 36956</strain>
    </source>
</reference>
<feature type="chain" id="PRO_5045732396" evidence="1">
    <location>
        <begin position="23"/>
        <end position="263"/>
    </location>
</feature>
<gene>
    <name evidence="2" type="ORF">ACFQO0_10655</name>
</gene>
<organism evidence="2 3">
    <name type="scientific">Herminiimonas aquatilis</name>
    <dbReference type="NCBI Taxonomy" id="345342"/>
    <lineage>
        <taxon>Bacteria</taxon>
        <taxon>Pseudomonadati</taxon>
        <taxon>Pseudomonadota</taxon>
        <taxon>Betaproteobacteria</taxon>
        <taxon>Burkholderiales</taxon>
        <taxon>Oxalobacteraceae</taxon>
        <taxon>Herminiimonas</taxon>
    </lineage>
</organism>
<keyword evidence="2" id="KW-0378">Hydrolase</keyword>
<name>A0ABW2J731_9BURK</name>
<dbReference type="Proteomes" id="UP001596379">
    <property type="component" value="Unassembled WGS sequence"/>
</dbReference>
<dbReference type="EMBL" id="JBHTCC010000002">
    <property type="protein sequence ID" value="MFC7298892.1"/>
    <property type="molecule type" value="Genomic_DNA"/>
</dbReference>
<dbReference type="RefSeq" id="WP_382234430.1">
    <property type="nucleotide sequence ID" value="NZ_JBHTCC010000002.1"/>
</dbReference>
<evidence type="ECO:0000313" key="2">
    <source>
        <dbReference type="EMBL" id="MFC7298892.1"/>
    </source>
</evidence>
<keyword evidence="1" id="KW-0732">Signal</keyword>
<protein>
    <submittedName>
        <fullName evidence="2">Alpha/beta hydrolase</fullName>
    </submittedName>
</protein>
<sequence>MKKTLQSWLALFFILQCACSHAQIAEKVVDIPTRNGVSQRMLVLTPPMPKAAAILFTGGNGSLQISPNESFRSGKMNFLIRNRAGFANRDLLVVVVDAPTDRQNPPYLAGFRQTQEHVTDIQAVIAWIRGEAKVPVWLIGTSRGTQSAAFIATQLNNPDGPDGLVLTSTIVTDDAGTAVPAMQLENIHIPVLVVHHEQDGCKHCAFQGASAMMTKFSAAPRKQLLTFIGGSSSGNPCEPQSYHGFNGLDADVVGQIADWIFAK</sequence>
<dbReference type="SUPFAM" id="SSF53474">
    <property type="entry name" value="alpha/beta-Hydrolases"/>
    <property type="match status" value="1"/>
</dbReference>
<comment type="caution">
    <text evidence="2">The sequence shown here is derived from an EMBL/GenBank/DDBJ whole genome shotgun (WGS) entry which is preliminary data.</text>
</comment>
<dbReference type="GO" id="GO:0016787">
    <property type="term" value="F:hydrolase activity"/>
    <property type="evidence" value="ECO:0007669"/>
    <property type="project" value="UniProtKB-KW"/>
</dbReference>
<dbReference type="Gene3D" id="3.40.50.1820">
    <property type="entry name" value="alpha/beta hydrolase"/>
    <property type="match status" value="1"/>
</dbReference>
<accession>A0ABW2J731</accession>